<feature type="compositionally biased region" description="Basic residues" evidence="1">
    <location>
        <begin position="862"/>
        <end position="872"/>
    </location>
</feature>
<keyword evidence="4" id="KW-1185">Reference proteome</keyword>
<feature type="transmembrane region" description="Helical" evidence="2">
    <location>
        <begin position="709"/>
        <end position="730"/>
    </location>
</feature>
<evidence type="ECO:0000313" key="4">
    <source>
        <dbReference type="Proteomes" id="UP000765224"/>
    </source>
</evidence>
<accession>A0ABS6P935</accession>
<keyword evidence="2" id="KW-0812">Transmembrane</keyword>
<proteinExistence type="predicted"/>
<dbReference type="PANTHER" id="PTHR32305:SF15">
    <property type="entry name" value="PROTEIN RHSA-RELATED"/>
    <property type="match status" value="1"/>
</dbReference>
<protein>
    <submittedName>
        <fullName evidence="3">RHS repeat-associated core domain-containing protein</fullName>
    </submittedName>
</protein>
<dbReference type="PANTHER" id="PTHR32305">
    <property type="match status" value="1"/>
</dbReference>
<feature type="region of interest" description="Disordered" evidence="1">
    <location>
        <begin position="324"/>
        <end position="349"/>
    </location>
</feature>
<dbReference type="EMBL" id="JAHSTS010000001">
    <property type="protein sequence ID" value="MBV4456982.1"/>
    <property type="molecule type" value="Genomic_DNA"/>
</dbReference>
<gene>
    <name evidence="3" type="ORF">KVG96_03340</name>
</gene>
<dbReference type="RefSeq" id="WP_217890808.1">
    <property type="nucleotide sequence ID" value="NZ_JAHSTS010000001.1"/>
</dbReference>
<evidence type="ECO:0000313" key="3">
    <source>
        <dbReference type="EMBL" id="MBV4456982.1"/>
    </source>
</evidence>
<feature type="region of interest" description="Disordered" evidence="1">
    <location>
        <begin position="848"/>
        <end position="881"/>
    </location>
</feature>
<dbReference type="NCBIfam" id="TIGR03696">
    <property type="entry name" value="Rhs_assc_core"/>
    <property type="match status" value="1"/>
</dbReference>
<evidence type="ECO:0000256" key="1">
    <source>
        <dbReference type="SAM" id="MobiDB-lite"/>
    </source>
</evidence>
<dbReference type="InterPro" id="IPR050708">
    <property type="entry name" value="T6SS_VgrG/RHS"/>
</dbReference>
<name>A0ABS6P935_9PSED</name>
<sequence>MTSSLHHHTPTLKCLDPRAQVIRQVDYLRVRVGDEVTALVSRHQLDVAGRLMAQWDPRLSRPGVATRYNLAGAPLKIDSVDAGWQVSLVGPAGEALQRWDARGNRRQSRYDGRLRVVTVGENATPDFETFVYGDAGADPGHNLRGQMIALKDASGLLEVHGVALTGQALHETRILRDKRAFVSRRRFGPSGTALEQTDAGGHRQRYAYDIAGQLKQVHLQLKDQDVWQTVLKQAHYNAAGETIEMLAGNGVTSRWSYDPANGRLHRQHTQNNVQPPLQDFGYEYDAQGNITRIVDHAFDPRFFANQRIDGQRLFTYDTLNRLRSATGHDDAPPTDTPGRPQPGNPADRRNYIQTYDYDRGGNLIALRHQRDGNTYTRRMFIDPASNRGVRWAEGDPQPAFDTLFDRAGNRQDLQPGQPLRWDSRNQLASVTFVQRDDGPDDVEHYLYSQGSRVCKRLQTHSVSASHCHEVLYLPGLEIRSKDNGERLHVIMLPAGVRCLHWEAGQPPGVEPDQLRYTLQDHLGSCLMELDRHAQRINHEGYYPFGATAWMTARSALETDYKTVRHSGQEMDASGLYYYGARYYAPWLQRWVSADPAGDVDGLNLYAFVGNNPIVHVDQTGHMKVVFSLAKDFLGILGKAKTSVEQLHNLATEFDGLVNEDADPEQARKDMTFGRFLKSAGGIKSTVYGAVKGAGVGGLIGTAVPGIGNLIGTVAGAVAGAVIFPLVRYYFLKKGLKLAQTLRTQELKAGLANVIDTTHGIVEGTRDLLNGGNALLKRVIDAKELIDAYPQALQKRLDEELSRFSVEQLSQYMELIGSGNEPFKAIDQLLKATNAPSAVESVTERLPGLGNTIIDPPVEKPIPKPRTRARRQSAQHANESYA</sequence>
<comment type="caution">
    <text evidence="3">The sequence shown here is derived from an EMBL/GenBank/DDBJ whole genome shotgun (WGS) entry which is preliminary data.</text>
</comment>
<keyword evidence="2" id="KW-1133">Transmembrane helix</keyword>
<evidence type="ECO:0000256" key="2">
    <source>
        <dbReference type="SAM" id="Phobius"/>
    </source>
</evidence>
<organism evidence="3 4">
    <name type="scientific">Pseudomonas ekonensis</name>
    <dbReference type="NCBI Taxonomy" id="2842353"/>
    <lineage>
        <taxon>Bacteria</taxon>
        <taxon>Pseudomonadati</taxon>
        <taxon>Pseudomonadota</taxon>
        <taxon>Gammaproteobacteria</taxon>
        <taxon>Pseudomonadales</taxon>
        <taxon>Pseudomonadaceae</taxon>
        <taxon>Pseudomonas</taxon>
    </lineage>
</organism>
<dbReference type="Proteomes" id="UP000765224">
    <property type="component" value="Unassembled WGS sequence"/>
</dbReference>
<dbReference type="InterPro" id="IPR022385">
    <property type="entry name" value="Rhs_assc_core"/>
</dbReference>
<keyword evidence="2" id="KW-0472">Membrane</keyword>
<reference evidence="3 4" key="1">
    <citation type="submission" date="2021-06" db="EMBL/GenBank/DDBJ databases">
        <title>Updating the genus Pseudomonas: Description of 43 new species and partition of the Pseudomonas putida group.</title>
        <authorList>
            <person name="Girard L."/>
            <person name="Lood C."/>
            <person name="Vandamme P."/>
            <person name="Rokni-Zadeh H."/>
            <person name="Van Noort V."/>
            <person name="Hofte M."/>
            <person name="Lavigne R."/>
            <person name="De Mot R."/>
        </authorList>
    </citation>
    <scope>NUCLEOTIDE SEQUENCE [LARGE SCALE GENOMIC DNA]</scope>
    <source>
        <strain evidence="3 4">COR58</strain>
    </source>
</reference>